<organism evidence="1 2">
    <name type="scientific">Negativicoccus succinicivorans</name>
    <dbReference type="NCBI Taxonomy" id="620903"/>
    <lineage>
        <taxon>Bacteria</taxon>
        <taxon>Bacillati</taxon>
        <taxon>Bacillota</taxon>
        <taxon>Negativicutes</taxon>
        <taxon>Veillonellales</taxon>
        <taxon>Veillonellaceae</taxon>
        <taxon>Negativicoccus</taxon>
    </lineage>
</organism>
<dbReference type="Proteomes" id="UP000591941">
    <property type="component" value="Unassembled WGS sequence"/>
</dbReference>
<gene>
    <name evidence="1" type="ORF">HNR45_000539</name>
</gene>
<dbReference type="NCBIfam" id="NF038048">
    <property type="entry name" value="DIP1984_fam"/>
    <property type="match status" value="1"/>
</dbReference>
<proteinExistence type="predicted"/>
<keyword evidence="2" id="KW-1185">Reference proteome</keyword>
<protein>
    <recommendedName>
        <fullName evidence="3">Septicolysin</fullName>
    </recommendedName>
</protein>
<comment type="caution">
    <text evidence="1">The sequence shown here is derived from an EMBL/GenBank/DDBJ whole genome shotgun (WGS) entry which is preliminary data.</text>
</comment>
<sequence>MKLAEALITRKEMYRKLSQLAERIQKNIIVQDGDEPVEDPNALMPELETLSQAITELVQRINATNASTRLENGMTIAQALAKRDELIRLAGFFRSFADMGREGQVERYSKSEIKRVCTIDVAATEHKADALAKDARELDMAIQALNWQVEL</sequence>
<dbReference type="InterPro" id="IPR047741">
    <property type="entry name" value="DIP1984-like"/>
</dbReference>
<dbReference type="RefSeq" id="WP_159823077.1">
    <property type="nucleotide sequence ID" value="NZ_CABWNB010000003.1"/>
</dbReference>
<dbReference type="Gene3D" id="6.10.320.10">
    <property type="match status" value="1"/>
</dbReference>
<evidence type="ECO:0000313" key="1">
    <source>
        <dbReference type="EMBL" id="MBB6477509.1"/>
    </source>
</evidence>
<dbReference type="EMBL" id="JACHHI010000002">
    <property type="protein sequence ID" value="MBB6477509.1"/>
    <property type="molecule type" value="Genomic_DNA"/>
</dbReference>
<reference evidence="1 2" key="1">
    <citation type="submission" date="2020-08" db="EMBL/GenBank/DDBJ databases">
        <title>Genomic Encyclopedia of Type Strains, Phase IV (KMG-IV): sequencing the most valuable type-strain genomes for metagenomic binning, comparative biology and taxonomic classification.</title>
        <authorList>
            <person name="Goeker M."/>
        </authorList>
    </citation>
    <scope>NUCLEOTIDE SEQUENCE [LARGE SCALE GENOMIC DNA]</scope>
    <source>
        <strain evidence="1 2">DSM 21255</strain>
    </source>
</reference>
<name>A0A841R373_9FIRM</name>
<accession>A0A841R373</accession>
<dbReference type="CDD" id="cd12208">
    <property type="entry name" value="DIP1984-like"/>
    <property type="match status" value="1"/>
</dbReference>
<dbReference type="Pfam" id="PF20935">
    <property type="entry name" value="DUF6847"/>
    <property type="match status" value="1"/>
</dbReference>
<evidence type="ECO:0000313" key="2">
    <source>
        <dbReference type="Proteomes" id="UP000591941"/>
    </source>
</evidence>
<dbReference type="AlphaFoldDB" id="A0A841R373"/>
<dbReference type="OrthoDB" id="3730241at2"/>
<evidence type="ECO:0008006" key="3">
    <source>
        <dbReference type="Google" id="ProtNLM"/>
    </source>
</evidence>
<dbReference type="GeneID" id="93485813"/>